<protein>
    <submittedName>
        <fullName evidence="2">Uncharacterized membrane protein YdcZ, DUF606 family</fullName>
    </submittedName>
</protein>
<sequence>MIYIIIAILSGVTIVVSRSVNYVLAEKIGMYQSTFFNYVFGLIGSFLLLIIGGEIAKLSSPETYSAAWFVYTGGFIGVVSVTLSSFLSPRVSSFYLTLLTFIGQLFTGVLIDYIVDGHMSVYKVLGGILVVIGLGYNMIVDKKKTL</sequence>
<evidence type="ECO:0000313" key="3">
    <source>
        <dbReference type="Proteomes" id="UP000243255"/>
    </source>
</evidence>
<keyword evidence="1" id="KW-0812">Transmembrane</keyword>
<keyword evidence="1" id="KW-0472">Membrane</keyword>
<proteinExistence type="predicted"/>
<name>A0A1M5LPS8_9FIRM</name>
<reference evidence="3" key="1">
    <citation type="submission" date="2016-11" db="EMBL/GenBank/DDBJ databases">
        <authorList>
            <person name="Varghese N."/>
            <person name="Submissions S."/>
        </authorList>
    </citation>
    <scope>NUCLEOTIDE SEQUENCE [LARGE SCALE GENOMIC DNA]</scope>
    <source>
        <strain evidence="3">DSM 2635</strain>
    </source>
</reference>
<organism evidence="2 3">
    <name type="scientific">Asaccharospora irregularis DSM 2635</name>
    <dbReference type="NCBI Taxonomy" id="1121321"/>
    <lineage>
        <taxon>Bacteria</taxon>
        <taxon>Bacillati</taxon>
        <taxon>Bacillota</taxon>
        <taxon>Clostridia</taxon>
        <taxon>Peptostreptococcales</taxon>
        <taxon>Peptostreptococcaceae</taxon>
        <taxon>Asaccharospora</taxon>
    </lineage>
</organism>
<feature type="transmembrane region" description="Helical" evidence="1">
    <location>
        <begin position="68"/>
        <end position="87"/>
    </location>
</feature>
<dbReference type="STRING" id="1121321.SAMN04488530_10538"/>
<keyword evidence="1" id="KW-1133">Transmembrane helix</keyword>
<dbReference type="Pfam" id="PF04657">
    <property type="entry name" value="DMT_YdcZ"/>
    <property type="match status" value="1"/>
</dbReference>
<keyword evidence="3" id="KW-1185">Reference proteome</keyword>
<dbReference type="PANTHER" id="PTHR34821">
    <property type="entry name" value="INNER MEMBRANE PROTEIN YDCZ"/>
    <property type="match status" value="1"/>
</dbReference>
<accession>A0A1M5LPS8</accession>
<dbReference type="PANTHER" id="PTHR34821:SF2">
    <property type="entry name" value="INNER MEMBRANE PROTEIN YDCZ"/>
    <property type="match status" value="1"/>
</dbReference>
<dbReference type="RefSeq" id="WP_073124357.1">
    <property type="nucleotide sequence ID" value="NZ_BAABCH010000026.1"/>
</dbReference>
<evidence type="ECO:0000256" key="1">
    <source>
        <dbReference type="SAM" id="Phobius"/>
    </source>
</evidence>
<dbReference type="GO" id="GO:0005886">
    <property type="term" value="C:plasma membrane"/>
    <property type="evidence" value="ECO:0007669"/>
    <property type="project" value="TreeGrafter"/>
</dbReference>
<feature type="transmembrane region" description="Helical" evidence="1">
    <location>
        <begin position="35"/>
        <end position="56"/>
    </location>
</feature>
<dbReference type="EMBL" id="FQWX01000005">
    <property type="protein sequence ID" value="SHG66966.1"/>
    <property type="molecule type" value="Genomic_DNA"/>
</dbReference>
<dbReference type="OrthoDB" id="1654616at2"/>
<evidence type="ECO:0000313" key="2">
    <source>
        <dbReference type="EMBL" id="SHG66966.1"/>
    </source>
</evidence>
<feature type="transmembrane region" description="Helical" evidence="1">
    <location>
        <begin position="121"/>
        <end position="139"/>
    </location>
</feature>
<gene>
    <name evidence="2" type="ORF">SAMN04488530_10538</name>
</gene>
<dbReference type="AlphaFoldDB" id="A0A1M5LPS8"/>
<feature type="transmembrane region" description="Helical" evidence="1">
    <location>
        <begin position="93"/>
        <end position="114"/>
    </location>
</feature>
<dbReference type="Proteomes" id="UP000243255">
    <property type="component" value="Unassembled WGS sequence"/>
</dbReference>
<dbReference type="InterPro" id="IPR006750">
    <property type="entry name" value="YdcZ"/>
</dbReference>